<dbReference type="AlphaFoldDB" id="D5WUU1"/>
<protein>
    <submittedName>
        <fullName evidence="1">Integrase catalytic region</fullName>
    </submittedName>
</protein>
<dbReference type="eggNOG" id="COG2801">
    <property type="taxonomic scope" value="Bacteria"/>
</dbReference>
<sequence>MQSRRECLNTMWMRYLRARSRSQKSQILDELQETLGYARKYAIATLKTPPKSRGGARAEPRPLRYWAAMPVIQVVWEVVDYPCAGRLHPVLVRTAVKIQGCRGEEWPHVL</sequence>
<dbReference type="EMBL" id="CP002017">
    <property type="protein sequence ID" value="ADG07413.1"/>
    <property type="molecule type" value="Genomic_DNA"/>
</dbReference>
<accession>D5WUU1</accession>
<dbReference type="STRING" id="562970.Btus_2766"/>
<dbReference type="Proteomes" id="UP000002368">
    <property type="component" value="Chromosome"/>
</dbReference>
<name>D5WUU1_KYRT2</name>
<keyword evidence="2" id="KW-1185">Reference proteome</keyword>
<reference evidence="1 2" key="1">
    <citation type="journal article" date="2011" name="Stand. Genomic Sci.">
        <title>Complete genome sequence of the thermophilic, hydrogen-oxidizing Bacillus tusciae type strain (T2) and reclassification in the new genus, Kyrpidia gen. nov. as Kyrpidia tusciae comb. nov. and emendation of the family Alicyclobacillaceae da Costa and Rainey, 2010.</title>
        <authorList>
            <person name="Klenk H.P."/>
            <person name="Lapidus A."/>
            <person name="Chertkov O."/>
            <person name="Copeland A."/>
            <person name="Del Rio T.G."/>
            <person name="Nolan M."/>
            <person name="Lucas S."/>
            <person name="Chen F."/>
            <person name="Tice H."/>
            <person name="Cheng J.F."/>
            <person name="Han C."/>
            <person name="Bruce D."/>
            <person name="Goodwin L."/>
            <person name="Pitluck S."/>
            <person name="Pati A."/>
            <person name="Ivanova N."/>
            <person name="Mavromatis K."/>
            <person name="Daum C."/>
            <person name="Chen A."/>
            <person name="Palaniappan K."/>
            <person name="Chang Y.J."/>
            <person name="Land M."/>
            <person name="Hauser L."/>
            <person name="Jeffries C.D."/>
            <person name="Detter J.C."/>
            <person name="Rohde M."/>
            <person name="Abt B."/>
            <person name="Pukall R."/>
            <person name="Goker M."/>
            <person name="Bristow J."/>
            <person name="Markowitz V."/>
            <person name="Hugenholtz P."/>
            <person name="Eisen J.A."/>
        </authorList>
    </citation>
    <scope>NUCLEOTIDE SEQUENCE [LARGE SCALE GENOMIC DNA]</scope>
    <source>
        <strain evidence="1 2">DSM 2912</strain>
    </source>
</reference>
<evidence type="ECO:0000313" key="2">
    <source>
        <dbReference type="Proteomes" id="UP000002368"/>
    </source>
</evidence>
<proteinExistence type="predicted"/>
<gene>
    <name evidence="1" type="ordered locus">Btus_2766</name>
</gene>
<dbReference type="HOGENOM" id="CLU_2167638_0_0_9"/>
<evidence type="ECO:0000313" key="1">
    <source>
        <dbReference type="EMBL" id="ADG07413.1"/>
    </source>
</evidence>
<organism evidence="1 2">
    <name type="scientific">Kyrpidia tusciae (strain DSM 2912 / NBRC 15312 / T2)</name>
    <name type="common">Bacillus tusciae</name>
    <dbReference type="NCBI Taxonomy" id="562970"/>
    <lineage>
        <taxon>Bacteria</taxon>
        <taxon>Bacillati</taxon>
        <taxon>Bacillota</taxon>
        <taxon>Bacilli</taxon>
        <taxon>Bacillales</taxon>
        <taxon>Alicyclobacillaceae</taxon>
        <taxon>Kyrpidia</taxon>
    </lineage>
</organism>
<dbReference type="KEGG" id="bts:Btus_2766"/>